<dbReference type="PROSITE" id="PS50110">
    <property type="entry name" value="RESPONSE_REGULATORY"/>
    <property type="match status" value="1"/>
</dbReference>
<dbReference type="OrthoDB" id="1524091at2"/>
<evidence type="ECO:0000313" key="4">
    <source>
        <dbReference type="Proteomes" id="UP000321532"/>
    </source>
</evidence>
<dbReference type="EMBL" id="BJYS01000013">
    <property type="protein sequence ID" value="GEO04334.1"/>
    <property type="molecule type" value="Genomic_DNA"/>
</dbReference>
<accession>A0A512AXB8</accession>
<evidence type="ECO:0000259" key="2">
    <source>
        <dbReference type="PROSITE" id="PS50110"/>
    </source>
</evidence>
<comment type="caution">
    <text evidence="3">The sequence shown here is derived from an EMBL/GenBank/DDBJ whole genome shotgun (WGS) entry which is preliminary data.</text>
</comment>
<name>A0A512AXB8_9BACT</name>
<dbReference type="InterPro" id="IPR001789">
    <property type="entry name" value="Sig_transdc_resp-reg_receiver"/>
</dbReference>
<dbReference type="SMART" id="SM00448">
    <property type="entry name" value="REC"/>
    <property type="match status" value="1"/>
</dbReference>
<gene>
    <name evidence="3" type="ORF">AAE02nite_19980</name>
</gene>
<dbReference type="RefSeq" id="WP_146897596.1">
    <property type="nucleotide sequence ID" value="NZ_BJYS01000013.1"/>
</dbReference>
<protein>
    <submittedName>
        <fullName evidence="3">Response regulator</fullName>
    </submittedName>
</protein>
<dbReference type="AlphaFoldDB" id="A0A512AXB8"/>
<feature type="domain" description="Response regulatory" evidence="2">
    <location>
        <begin position="2"/>
        <end position="127"/>
    </location>
</feature>
<proteinExistence type="predicted"/>
<evidence type="ECO:0000256" key="1">
    <source>
        <dbReference type="PROSITE-ProRule" id="PRU00169"/>
    </source>
</evidence>
<sequence length="138" mass="15419">MKTFIIDDDYISIYLTKHALREAGTPGDIFSFLSAQEALTTILQAKPENIPDIIFLDLNMPGMSGWQFLEALAPYKNRLLDKCQIHILTSSLDLADMARSEEFEIVSGFIHKTIDQANIKAIIAQIEEQAGLEKFTAG</sequence>
<keyword evidence="4" id="KW-1185">Reference proteome</keyword>
<organism evidence="3 4">
    <name type="scientific">Adhaeribacter aerolatus</name>
    <dbReference type="NCBI Taxonomy" id="670289"/>
    <lineage>
        <taxon>Bacteria</taxon>
        <taxon>Pseudomonadati</taxon>
        <taxon>Bacteroidota</taxon>
        <taxon>Cytophagia</taxon>
        <taxon>Cytophagales</taxon>
        <taxon>Hymenobacteraceae</taxon>
        <taxon>Adhaeribacter</taxon>
    </lineage>
</organism>
<dbReference type="GO" id="GO:0000160">
    <property type="term" value="P:phosphorelay signal transduction system"/>
    <property type="evidence" value="ECO:0007669"/>
    <property type="project" value="InterPro"/>
</dbReference>
<dbReference type="PANTHER" id="PTHR44520:SF2">
    <property type="entry name" value="RESPONSE REGULATOR RCP1"/>
    <property type="match status" value="1"/>
</dbReference>
<keyword evidence="1" id="KW-0597">Phosphoprotein</keyword>
<evidence type="ECO:0000313" key="3">
    <source>
        <dbReference type="EMBL" id="GEO04334.1"/>
    </source>
</evidence>
<dbReference type="InterPro" id="IPR052893">
    <property type="entry name" value="TCS_response_regulator"/>
</dbReference>
<dbReference type="Proteomes" id="UP000321532">
    <property type="component" value="Unassembled WGS sequence"/>
</dbReference>
<dbReference type="PANTHER" id="PTHR44520">
    <property type="entry name" value="RESPONSE REGULATOR RCP1-RELATED"/>
    <property type="match status" value="1"/>
</dbReference>
<reference evidence="3 4" key="1">
    <citation type="submission" date="2019-07" db="EMBL/GenBank/DDBJ databases">
        <title>Whole genome shotgun sequence of Adhaeribacter aerolatus NBRC 106133.</title>
        <authorList>
            <person name="Hosoyama A."/>
            <person name="Uohara A."/>
            <person name="Ohji S."/>
            <person name="Ichikawa N."/>
        </authorList>
    </citation>
    <scope>NUCLEOTIDE SEQUENCE [LARGE SCALE GENOMIC DNA]</scope>
    <source>
        <strain evidence="3 4">NBRC 106133</strain>
    </source>
</reference>
<dbReference type="Gene3D" id="3.40.50.2300">
    <property type="match status" value="1"/>
</dbReference>
<dbReference type="Pfam" id="PF00072">
    <property type="entry name" value="Response_reg"/>
    <property type="match status" value="1"/>
</dbReference>
<dbReference type="InterPro" id="IPR011006">
    <property type="entry name" value="CheY-like_superfamily"/>
</dbReference>
<feature type="modified residue" description="4-aspartylphosphate" evidence="1">
    <location>
        <position position="57"/>
    </location>
</feature>
<dbReference type="SUPFAM" id="SSF52172">
    <property type="entry name" value="CheY-like"/>
    <property type="match status" value="1"/>
</dbReference>